<reference evidence="2" key="1">
    <citation type="submission" date="2023-08" db="EMBL/GenBank/DDBJ databases">
        <authorList>
            <person name="Chen Y."/>
            <person name="Shah S."/>
            <person name="Dougan E. K."/>
            <person name="Thang M."/>
            <person name="Chan C."/>
        </authorList>
    </citation>
    <scope>NUCLEOTIDE SEQUENCE</scope>
</reference>
<name>A0AA36MVX6_9DINO</name>
<dbReference type="Proteomes" id="UP001178507">
    <property type="component" value="Unassembled WGS sequence"/>
</dbReference>
<dbReference type="AlphaFoldDB" id="A0AA36MVX6"/>
<accession>A0AA36MVX6</accession>
<evidence type="ECO:0000313" key="3">
    <source>
        <dbReference type="Proteomes" id="UP001178507"/>
    </source>
</evidence>
<keyword evidence="3" id="KW-1185">Reference proteome</keyword>
<evidence type="ECO:0000256" key="1">
    <source>
        <dbReference type="SAM" id="MobiDB-lite"/>
    </source>
</evidence>
<evidence type="ECO:0000313" key="2">
    <source>
        <dbReference type="EMBL" id="CAJ1381826.1"/>
    </source>
</evidence>
<gene>
    <name evidence="2" type="ORF">EVOR1521_LOCUS9387</name>
</gene>
<proteinExistence type="predicted"/>
<dbReference type="EMBL" id="CAUJNA010000842">
    <property type="protein sequence ID" value="CAJ1381826.1"/>
    <property type="molecule type" value="Genomic_DNA"/>
</dbReference>
<protein>
    <submittedName>
        <fullName evidence="2">Uncharacterized protein</fullName>
    </submittedName>
</protein>
<sequence>MVARSGSSARASSLGNVGREYVPKQPRLSLFIPCERGLLNPPRTPEAMDNILQVMEVAWRQVNAARGSTVKLANPEHNLLVSFESARDFMLGMLSEPDPGRKHLDEVFGGDFSRIARVRAILDAAKLSTRNMGDDRVSSCMNAVKSVEGVLKKVKLTQQAKLSGLDPAEQPQGPPWSFELSSSSGNSSIFVVKQMSPSFQHQEGVLIGASNFSSALEEGKLINATESPSKLVSATAKAVLERFGAWNATELTRLFALLLEMHMVTGGPVCCATAGLADSLTSLPSPGLSNLDGSCQDLSDLLGLCPSFP</sequence>
<comment type="caution">
    <text evidence="2">The sequence shown here is derived from an EMBL/GenBank/DDBJ whole genome shotgun (WGS) entry which is preliminary data.</text>
</comment>
<organism evidence="2 3">
    <name type="scientific">Effrenium voratum</name>
    <dbReference type="NCBI Taxonomy" id="2562239"/>
    <lineage>
        <taxon>Eukaryota</taxon>
        <taxon>Sar</taxon>
        <taxon>Alveolata</taxon>
        <taxon>Dinophyceae</taxon>
        <taxon>Suessiales</taxon>
        <taxon>Symbiodiniaceae</taxon>
        <taxon>Effrenium</taxon>
    </lineage>
</organism>
<feature type="region of interest" description="Disordered" evidence="1">
    <location>
        <begin position="162"/>
        <end position="181"/>
    </location>
</feature>
<feature type="non-terminal residue" evidence="2">
    <location>
        <position position="309"/>
    </location>
</feature>